<keyword evidence="2" id="KW-0732">Signal</keyword>
<feature type="compositionally biased region" description="Basic and acidic residues" evidence="1">
    <location>
        <begin position="140"/>
        <end position="171"/>
    </location>
</feature>
<evidence type="ECO:0000256" key="2">
    <source>
        <dbReference type="SAM" id="SignalP"/>
    </source>
</evidence>
<gene>
    <name evidence="3" type="ORF">BC343_12105</name>
</gene>
<feature type="chain" id="PRO_5013250181" evidence="2">
    <location>
        <begin position="23"/>
        <end position="177"/>
    </location>
</feature>
<dbReference type="Proteomes" id="UP000189739">
    <property type="component" value="Unassembled WGS sequence"/>
</dbReference>
<dbReference type="RefSeq" id="WP_202909842.1">
    <property type="nucleotide sequence ID" value="NZ_MBTF01000035.1"/>
</dbReference>
<evidence type="ECO:0000313" key="4">
    <source>
        <dbReference type="Proteomes" id="UP000189739"/>
    </source>
</evidence>
<comment type="caution">
    <text evidence="3">The sequence shown here is derived from an EMBL/GenBank/DDBJ whole genome shotgun (WGS) entry which is preliminary data.</text>
</comment>
<organism evidence="3 4">
    <name type="scientific">Mucilaginibacter pedocola</name>
    <dbReference type="NCBI Taxonomy" id="1792845"/>
    <lineage>
        <taxon>Bacteria</taxon>
        <taxon>Pseudomonadati</taxon>
        <taxon>Bacteroidota</taxon>
        <taxon>Sphingobacteriia</taxon>
        <taxon>Sphingobacteriales</taxon>
        <taxon>Sphingobacteriaceae</taxon>
        <taxon>Mucilaginibacter</taxon>
    </lineage>
</organism>
<evidence type="ECO:0000256" key="1">
    <source>
        <dbReference type="SAM" id="MobiDB-lite"/>
    </source>
</evidence>
<proteinExistence type="predicted"/>
<feature type="signal peptide" evidence="2">
    <location>
        <begin position="1"/>
        <end position="22"/>
    </location>
</feature>
<evidence type="ECO:0000313" key="3">
    <source>
        <dbReference type="EMBL" id="OOQ57545.1"/>
    </source>
</evidence>
<feature type="region of interest" description="Disordered" evidence="1">
    <location>
        <begin position="140"/>
        <end position="177"/>
    </location>
</feature>
<dbReference type="EMBL" id="MBTF01000035">
    <property type="protein sequence ID" value="OOQ57545.1"/>
    <property type="molecule type" value="Genomic_DNA"/>
</dbReference>
<sequence>MKKIILTTAIFLSALSFQAAKAQISLSINIGSQPEWGPVGYDHADYYYMPDIDAYYDIPAHQYVYVENNVWVHRASLPARYRNYDVYKGYKVVVNERTPWVRNEVYRAKYAGYRGRTSQTIIRDSRDARYANHWNGDRREIRQDKREVRQDRREVRQDRKDLRKDRKDARQDRRHGH</sequence>
<dbReference type="STRING" id="1792845.BC343_12105"/>
<accession>A0A1S9P9B1</accession>
<reference evidence="3 4" key="1">
    <citation type="submission" date="2016-07" db="EMBL/GenBank/DDBJ databases">
        <title>Genomic analysis of zinc-resistant bacterium Mucilaginibacter pedocola TBZ30.</title>
        <authorList>
            <person name="Huang J."/>
            <person name="Tang J."/>
        </authorList>
    </citation>
    <scope>NUCLEOTIDE SEQUENCE [LARGE SCALE GENOMIC DNA]</scope>
    <source>
        <strain evidence="3 4">TBZ30</strain>
    </source>
</reference>
<keyword evidence="4" id="KW-1185">Reference proteome</keyword>
<dbReference type="AlphaFoldDB" id="A0A1S9P9B1"/>
<name>A0A1S9P9B1_9SPHI</name>
<protein>
    <submittedName>
        <fullName evidence="3">Uncharacterized protein</fullName>
    </submittedName>
</protein>